<dbReference type="InterPro" id="IPR031316">
    <property type="entry name" value="FlgM_C"/>
</dbReference>
<dbReference type="EMBL" id="CP007452">
    <property type="protein sequence ID" value="AHM55617.1"/>
    <property type="molecule type" value="Genomic_DNA"/>
</dbReference>
<keyword evidence="3" id="KW-0678">Repressor</keyword>
<dbReference type="HOGENOM" id="CLU_169011_3_3_9"/>
<evidence type="ECO:0000256" key="5">
    <source>
        <dbReference type="ARBA" id="ARBA00023015"/>
    </source>
</evidence>
<evidence type="ECO:0000313" key="9">
    <source>
        <dbReference type="Proteomes" id="UP000019591"/>
    </source>
</evidence>
<dbReference type="InterPro" id="IPR007412">
    <property type="entry name" value="FlgM"/>
</dbReference>
<keyword evidence="6" id="KW-0804">Transcription</keyword>
<evidence type="ECO:0000256" key="4">
    <source>
        <dbReference type="ARBA" id="ARBA00022795"/>
    </source>
</evidence>
<feature type="domain" description="Anti-sigma-28 factor FlgM C-terminal" evidence="7">
    <location>
        <begin position="32"/>
        <end position="86"/>
    </location>
</feature>
<dbReference type="NCBIfam" id="TIGR03824">
    <property type="entry name" value="FlgM_jcvi"/>
    <property type="match status" value="1"/>
</dbReference>
<evidence type="ECO:0000256" key="2">
    <source>
        <dbReference type="ARBA" id="ARBA00017823"/>
    </source>
</evidence>
<dbReference type="SUPFAM" id="SSF101498">
    <property type="entry name" value="Anti-sigma factor FlgM"/>
    <property type="match status" value="1"/>
</dbReference>
<evidence type="ECO:0000313" key="8">
    <source>
        <dbReference type="EMBL" id="AHM55617.1"/>
    </source>
</evidence>
<dbReference type="Pfam" id="PF04316">
    <property type="entry name" value="FlgM"/>
    <property type="match status" value="1"/>
</dbReference>
<dbReference type="OrthoDB" id="2112849at2"/>
<keyword evidence="9" id="KW-1185">Reference proteome</keyword>
<protein>
    <recommendedName>
        <fullName evidence="2">Negative regulator of flagellin synthesis</fullName>
    </recommendedName>
</protein>
<accession>W8THF9</accession>
<name>W8THF9_PEPAC</name>
<organism evidence="8 9">
    <name type="scientific">Peptoclostridium acidaminophilum DSM 3953</name>
    <dbReference type="NCBI Taxonomy" id="1286171"/>
    <lineage>
        <taxon>Bacteria</taxon>
        <taxon>Bacillati</taxon>
        <taxon>Bacillota</taxon>
        <taxon>Clostridia</taxon>
        <taxon>Peptostreptococcales</taxon>
        <taxon>Peptoclostridiaceae</taxon>
        <taxon>Peptoclostridium</taxon>
    </lineage>
</organism>
<dbReference type="RefSeq" id="WP_025434659.1">
    <property type="nucleotide sequence ID" value="NZ_CP007452.1"/>
</dbReference>
<dbReference type="InterPro" id="IPR035890">
    <property type="entry name" value="Anti-sigma-28_factor_FlgM_sf"/>
</dbReference>
<reference evidence="8 9" key="1">
    <citation type="journal article" date="2014" name="Genome Announc.">
        <title>Complete Genome Sequence of Amino Acid-Utilizing Eubacterium acidaminophilum al-2 (DSM 3953).</title>
        <authorList>
            <person name="Poehlein A."/>
            <person name="Andreesen J.R."/>
            <person name="Daniel R."/>
        </authorList>
    </citation>
    <scope>NUCLEOTIDE SEQUENCE [LARGE SCALE GENOMIC DNA]</scope>
    <source>
        <strain evidence="8 9">DSM 3953</strain>
    </source>
</reference>
<dbReference type="KEGG" id="eac:EAL2_c03140"/>
<comment type="similarity">
    <text evidence="1">Belongs to the FlgM family.</text>
</comment>
<dbReference type="PATRIC" id="fig|1286171.3.peg.254"/>
<gene>
    <name evidence="8" type="ORF">EAL2_c03140</name>
</gene>
<evidence type="ECO:0000256" key="6">
    <source>
        <dbReference type="ARBA" id="ARBA00023163"/>
    </source>
</evidence>
<keyword evidence="4" id="KW-1005">Bacterial flagellum biogenesis</keyword>
<evidence type="ECO:0000256" key="1">
    <source>
        <dbReference type="ARBA" id="ARBA00005322"/>
    </source>
</evidence>
<dbReference type="GO" id="GO:0044781">
    <property type="term" value="P:bacterial-type flagellum organization"/>
    <property type="evidence" value="ECO:0007669"/>
    <property type="project" value="UniProtKB-KW"/>
</dbReference>
<dbReference type="Proteomes" id="UP000019591">
    <property type="component" value="Chromosome"/>
</dbReference>
<evidence type="ECO:0000256" key="3">
    <source>
        <dbReference type="ARBA" id="ARBA00022491"/>
    </source>
</evidence>
<dbReference type="AlphaFoldDB" id="W8THF9"/>
<dbReference type="eggNOG" id="COG2747">
    <property type="taxonomic scope" value="Bacteria"/>
</dbReference>
<dbReference type="STRING" id="1286171.EAL2_c03140"/>
<keyword evidence="5" id="KW-0805">Transcription regulation</keyword>
<dbReference type="GO" id="GO:0045892">
    <property type="term" value="P:negative regulation of DNA-templated transcription"/>
    <property type="evidence" value="ECO:0007669"/>
    <property type="project" value="InterPro"/>
</dbReference>
<proteinExistence type="inferred from homology"/>
<sequence length="93" mass="10432">MKINGFSNIQKIMNAYGASKPQETSKSQFKEDKIEISQAGREYQIAMEAARKLPDIRQEKVEAIRLELESGTYKVDADKIARGILKGAIGEEE</sequence>
<evidence type="ECO:0000259" key="7">
    <source>
        <dbReference type="Pfam" id="PF04316"/>
    </source>
</evidence>